<evidence type="ECO:0000259" key="4">
    <source>
        <dbReference type="SMART" id="SM00382"/>
    </source>
</evidence>
<evidence type="ECO:0000313" key="6">
    <source>
        <dbReference type="Proteomes" id="UP000192569"/>
    </source>
</evidence>
<dbReference type="EMBL" id="LT838272">
    <property type="protein sequence ID" value="SMB97798.1"/>
    <property type="molecule type" value="Genomic_DNA"/>
</dbReference>
<dbReference type="AlphaFoldDB" id="A0A1W1VWT8"/>
<dbReference type="PIRSF" id="PIRSF003073">
    <property type="entry name" value="DNAC_TnpB_IstB"/>
    <property type="match status" value="1"/>
</dbReference>
<dbReference type="CDD" id="cd00009">
    <property type="entry name" value="AAA"/>
    <property type="match status" value="1"/>
</dbReference>
<dbReference type="NCBIfam" id="NF038214">
    <property type="entry name" value="IS21_help_AAA"/>
    <property type="match status" value="1"/>
</dbReference>
<reference evidence="5 6" key="1">
    <citation type="submission" date="2017-04" db="EMBL/GenBank/DDBJ databases">
        <authorList>
            <person name="Afonso C.L."/>
            <person name="Miller P.J."/>
            <person name="Scott M.A."/>
            <person name="Spackman E."/>
            <person name="Goraichik I."/>
            <person name="Dimitrov K.M."/>
            <person name="Suarez D.L."/>
            <person name="Swayne D.E."/>
        </authorList>
    </citation>
    <scope>NUCLEOTIDE SEQUENCE [LARGE SCALE GENOMIC DNA]</scope>
    <source>
        <strain evidence="5 6">ToBE</strain>
    </source>
</reference>
<dbReference type="RefSeq" id="WP_084665535.1">
    <property type="nucleotide sequence ID" value="NZ_LT838272.1"/>
</dbReference>
<dbReference type="InterPro" id="IPR027417">
    <property type="entry name" value="P-loop_NTPase"/>
</dbReference>
<dbReference type="GO" id="GO:0006260">
    <property type="term" value="P:DNA replication"/>
    <property type="evidence" value="ECO:0007669"/>
    <property type="project" value="TreeGrafter"/>
</dbReference>
<dbReference type="Proteomes" id="UP000192569">
    <property type="component" value="Chromosome I"/>
</dbReference>
<dbReference type="PANTHER" id="PTHR30050:SF4">
    <property type="entry name" value="ATP-BINDING PROTEIN RV3427C IN INSERTION SEQUENCE-RELATED"/>
    <property type="match status" value="1"/>
</dbReference>
<gene>
    <name evidence="5" type="ORF">SAMN00808754_1953</name>
</gene>
<keyword evidence="2" id="KW-0547">Nucleotide-binding</keyword>
<dbReference type="SUPFAM" id="SSF52540">
    <property type="entry name" value="P-loop containing nucleoside triphosphate hydrolases"/>
    <property type="match status" value="1"/>
</dbReference>
<dbReference type="STRING" id="698762.SAMN00808754_1953"/>
<dbReference type="SMART" id="SM00382">
    <property type="entry name" value="AAA"/>
    <property type="match status" value="1"/>
</dbReference>
<feature type="domain" description="AAA+ ATPase" evidence="4">
    <location>
        <begin position="99"/>
        <end position="234"/>
    </location>
</feature>
<proteinExistence type="inferred from homology"/>
<evidence type="ECO:0000256" key="1">
    <source>
        <dbReference type="ARBA" id="ARBA00008059"/>
    </source>
</evidence>
<dbReference type="PANTHER" id="PTHR30050">
    <property type="entry name" value="CHROMOSOMAL REPLICATION INITIATOR PROTEIN DNAA"/>
    <property type="match status" value="1"/>
</dbReference>
<dbReference type="Gene3D" id="3.40.50.300">
    <property type="entry name" value="P-loop containing nucleotide triphosphate hydrolases"/>
    <property type="match status" value="1"/>
</dbReference>
<dbReference type="InterPro" id="IPR028350">
    <property type="entry name" value="DNAC/IstB-like"/>
</dbReference>
<dbReference type="InterPro" id="IPR003593">
    <property type="entry name" value="AAA+_ATPase"/>
</dbReference>
<dbReference type="InterPro" id="IPR002611">
    <property type="entry name" value="IstB_ATP-bd"/>
</dbReference>
<organism evidence="5 6">
    <name type="scientific">Thermanaeromonas toyohensis ToBE</name>
    <dbReference type="NCBI Taxonomy" id="698762"/>
    <lineage>
        <taxon>Bacteria</taxon>
        <taxon>Bacillati</taxon>
        <taxon>Bacillota</taxon>
        <taxon>Clostridia</taxon>
        <taxon>Neomoorellales</taxon>
        <taxon>Neomoorellaceae</taxon>
        <taxon>Thermanaeromonas</taxon>
    </lineage>
</organism>
<accession>A0A1W1VWT8</accession>
<dbReference type="OrthoDB" id="9776217at2"/>
<dbReference type="Pfam" id="PF01695">
    <property type="entry name" value="IstB_IS21"/>
    <property type="match status" value="1"/>
</dbReference>
<evidence type="ECO:0000256" key="2">
    <source>
        <dbReference type="ARBA" id="ARBA00022741"/>
    </source>
</evidence>
<dbReference type="InterPro" id="IPR047661">
    <property type="entry name" value="IstB"/>
</dbReference>
<evidence type="ECO:0000256" key="3">
    <source>
        <dbReference type="ARBA" id="ARBA00022840"/>
    </source>
</evidence>
<comment type="similarity">
    <text evidence="1">Belongs to the IS21/IS1162 putative ATP-binding protein family.</text>
</comment>
<dbReference type="GO" id="GO:0005524">
    <property type="term" value="F:ATP binding"/>
    <property type="evidence" value="ECO:0007669"/>
    <property type="project" value="UniProtKB-KW"/>
</dbReference>
<name>A0A1W1VWT8_9FIRM</name>
<sequence length="258" mass="29506">MSTELLLKEYLHKLKLPAVARHYKSLARTAAENNRTYEEYLCALLEQEVLSREESALKNRIRRANFPYFKTLEEFDFTALPSLSKPKVLTLSRGEYIKAKENVIFLGNSGTGKTHLAIALALCACRQGYRVRFYTAPGLVTELLAAAREHKLLSLEKQWLKQDLVVVDELGYVPYTTEGAQLLFRFLAGRYERGSVLITSNLEFSEWVQVFGDERMTAALLDRLTHHAHILVMNGESYRFRQSLRRRQEEGLVSSASA</sequence>
<keyword evidence="3" id="KW-0067">ATP-binding</keyword>
<protein>
    <submittedName>
        <fullName evidence="5">DNA replication protein DnaC</fullName>
    </submittedName>
</protein>
<evidence type="ECO:0000313" key="5">
    <source>
        <dbReference type="EMBL" id="SMB97798.1"/>
    </source>
</evidence>
<keyword evidence="6" id="KW-1185">Reference proteome</keyword>